<sequence>MSIKSFDDLAEKNTMQNKSQDTHMRLSIPPLKMLAVTLRWWIPHSFYNVFKTSQRNSYFSSSVKLLMYGRILSKKDLSGFVSGMANIIVEDGIGAFIKSIKEVSDFARLRFLVEFCVYRGGVLVPSRSNGTYSDWSKSSYSSFSTLNADDD</sequence>
<dbReference type="OrthoDB" id="8195499at2759"/>
<dbReference type="AlphaFoldDB" id="A0A5E4MHA2"/>
<name>A0A5E4MHA2_9HEMI</name>
<protein>
    <submittedName>
        <fullName evidence="1">Uncharacterized protein</fullName>
    </submittedName>
</protein>
<dbReference type="Proteomes" id="UP000325440">
    <property type="component" value="Unassembled WGS sequence"/>
</dbReference>
<dbReference type="EMBL" id="CABPRJ010000537">
    <property type="protein sequence ID" value="VVC30747.1"/>
    <property type="molecule type" value="Genomic_DNA"/>
</dbReference>
<proteinExistence type="predicted"/>
<keyword evidence="2" id="KW-1185">Reference proteome</keyword>
<reference evidence="1 2" key="1">
    <citation type="submission" date="2019-08" db="EMBL/GenBank/DDBJ databases">
        <authorList>
            <person name="Alioto T."/>
            <person name="Alioto T."/>
            <person name="Gomez Garrido J."/>
        </authorList>
    </citation>
    <scope>NUCLEOTIDE SEQUENCE [LARGE SCALE GENOMIC DNA]</scope>
</reference>
<evidence type="ECO:0000313" key="2">
    <source>
        <dbReference type="Proteomes" id="UP000325440"/>
    </source>
</evidence>
<organism evidence="1 2">
    <name type="scientific">Cinara cedri</name>
    <dbReference type="NCBI Taxonomy" id="506608"/>
    <lineage>
        <taxon>Eukaryota</taxon>
        <taxon>Metazoa</taxon>
        <taxon>Ecdysozoa</taxon>
        <taxon>Arthropoda</taxon>
        <taxon>Hexapoda</taxon>
        <taxon>Insecta</taxon>
        <taxon>Pterygota</taxon>
        <taxon>Neoptera</taxon>
        <taxon>Paraneoptera</taxon>
        <taxon>Hemiptera</taxon>
        <taxon>Sternorrhyncha</taxon>
        <taxon>Aphidomorpha</taxon>
        <taxon>Aphidoidea</taxon>
        <taxon>Aphididae</taxon>
        <taxon>Lachninae</taxon>
        <taxon>Cinara</taxon>
    </lineage>
</organism>
<gene>
    <name evidence="1" type="ORF">CINCED_3A000169</name>
</gene>
<evidence type="ECO:0000313" key="1">
    <source>
        <dbReference type="EMBL" id="VVC30747.1"/>
    </source>
</evidence>
<accession>A0A5E4MHA2</accession>